<evidence type="ECO:0000313" key="2">
    <source>
        <dbReference type="EMBL" id="GAA0376553.1"/>
    </source>
</evidence>
<keyword evidence="3" id="KW-1185">Reference proteome</keyword>
<comment type="caution">
    <text evidence="2">The sequence shown here is derived from an EMBL/GenBank/DDBJ whole genome shotgun (WGS) entry which is preliminary data.</text>
</comment>
<feature type="transmembrane region" description="Helical" evidence="1">
    <location>
        <begin position="242"/>
        <end position="260"/>
    </location>
</feature>
<keyword evidence="1" id="KW-0472">Membrane</keyword>
<protein>
    <recommendedName>
        <fullName evidence="4">SMODS and SLOG-associating 2TM effector domain-containing protein</fullName>
    </recommendedName>
</protein>
<reference evidence="2 3" key="1">
    <citation type="journal article" date="2019" name="Int. J. Syst. Evol. Microbiol.">
        <title>The Global Catalogue of Microorganisms (GCM) 10K type strain sequencing project: providing services to taxonomists for standard genome sequencing and annotation.</title>
        <authorList>
            <consortium name="The Broad Institute Genomics Platform"/>
            <consortium name="The Broad Institute Genome Sequencing Center for Infectious Disease"/>
            <person name="Wu L."/>
            <person name="Ma J."/>
        </authorList>
    </citation>
    <scope>NUCLEOTIDE SEQUENCE [LARGE SCALE GENOMIC DNA]</scope>
    <source>
        <strain evidence="2 3">JCM 13378</strain>
    </source>
</reference>
<evidence type="ECO:0008006" key="4">
    <source>
        <dbReference type="Google" id="ProtNLM"/>
    </source>
</evidence>
<dbReference type="EMBL" id="BAAAEI010000033">
    <property type="protein sequence ID" value="GAA0376553.1"/>
    <property type="molecule type" value="Genomic_DNA"/>
</dbReference>
<organism evidence="2 3">
    <name type="scientific">Bowmanella denitrificans</name>
    <dbReference type="NCBI Taxonomy" id="366582"/>
    <lineage>
        <taxon>Bacteria</taxon>
        <taxon>Pseudomonadati</taxon>
        <taxon>Pseudomonadota</taxon>
        <taxon>Gammaproteobacteria</taxon>
        <taxon>Alteromonadales</taxon>
        <taxon>Alteromonadaceae</taxon>
        <taxon>Bowmanella</taxon>
    </lineage>
</organism>
<keyword evidence="1" id="KW-1133">Transmembrane helix</keyword>
<evidence type="ECO:0000256" key="1">
    <source>
        <dbReference type="SAM" id="Phobius"/>
    </source>
</evidence>
<proteinExistence type="predicted"/>
<gene>
    <name evidence="2" type="ORF">GCM10009092_45870</name>
</gene>
<evidence type="ECO:0000313" key="3">
    <source>
        <dbReference type="Proteomes" id="UP001501757"/>
    </source>
</evidence>
<name>A0ABN0XY74_9ALTE</name>
<keyword evidence="1" id="KW-0812">Transmembrane</keyword>
<sequence length="329" mass="37743">MAIIPLEFPLEDSPFESKEEILHLPSNELIKKSIHFVTSDNLIVHPKSYEVSWGVTGSELATPFIRAYIQSLYICLATHYFSMSEIVLEGVKQIRVSLSDDEGKANLTVNLAKALTELVNWCYAEEDFETRKTLIADRLSLEIKRDSSILEIPEKILSDTLQQSKSKYKYVIAERNDSYRKELKEVYDDIKVYSETFSDKAIELTKGLMTDVLSIGFVLTIGAFAKATAYGEKIFKSEDASLLFLAISIYLIVSFIFRIWHSKSVLKQKNQLFDDWSNRLRNHISKEEINTIKGKLTIEAERHFETTYVIIGAIHFFLAFFAIQLPKIL</sequence>
<feature type="transmembrane region" description="Helical" evidence="1">
    <location>
        <begin position="306"/>
        <end position="325"/>
    </location>
</feature>
<dbReference type="RefSeq" id="WP_343847688.1">
    <property type="nucleotide sequence ID" value="NZ_BAAAEI010000033.1"/>
</dbReference>
<dbReference type="Proteomes" id="UP001501757">
    <property type="component" value="Unassembled WGS sequence"/>
</dbReference>
<accession>A0ABN0XY74</accession>